<evidence type="ECO:0000313" key="2">
    <source>
        <dbReference type="Proteomes" id="UP000325292"/>
    </source>
</evidence>
<protein>
    <recommendedName>
        <fullName evidence="3">DUF1641 domain-containing protein</fullName>
    </recommendedName>
</protein>
<organism evidence="1 2">
    <name type="scientific">Sulfobacillus thermotolerans</name>
    <dbReference type="NCBI Taxonomy" id="338644"/>
    <lineage>
        <taxon>Bacteria</taxon>
        <taxon>Bacillati</taxon>
        <taxon>Bacillota</taxon>
        <taxon>Clostridia</taxon>
        <taxon>Eubacteriales</taxon>
        <taxon>Clostridiales Family XVII. Incertae Sedis</taxon>
        <taxon>Sulfobacillus</taxon>
    </lineage>
</organism>
<dbReference type="Proteomes" id="UP000325292">
    <property type="component" value="Chromosome"/>
</dbReference>
<evidence type="ECO:0000313" key="1">
    <source>
        <dbReference type="EMBL" id="AUW92820.1"/>
    </source>
</evidence>
<sequence>MSDTATLQAKDIPNLTQDQWQGLAQLGDLVTVVNKLLAGPAGAVATEYLAQGATFLPDGAMPALRETMEVLASLHEQGIITQIGTLLGLATTMLTQDNLNQFFVSLLDMAQETSFAEVLKASIKDAARQSAQESEHLGGFLGLMRVMQDKEVQTGLRMMGVMAGKLAPLFRHRALPQQKHEHK</sequence>
<evidence type="ECO:0008006" key="3">
    <source>
        <dbReference type="Google" id="ProtNLM"/>
    </source>
</evidence>
<name>A0ABN5GWE2_9FIRM</name>
<gene>
    <name evidence="1" type="ORF">BXT84_01665</name>
</gene>
<keyword evidence="2" id="KW-1185">Reference proteome</keyword>
<dbReference type="Pfam" id="PF07849">
    <property type="entry name" value="DUF1641"/>
    <property type="match status" value="1"/>
</dbReference>
<dbReference type="EMBL" id="CP019454">
    <property type="protein sequence ID" value="AUW92820.1"/>
    <property type="molecule type" value="Genomic_DNA"/>
</dbReference>
<accession>A0ABN5GWE2</accession>
<dbReference type="InterPro" id="IPR012440">
    <property type="entry name" value="DUF1641"/>
</dbReference>
<proteinExistence type="predicted"/>
<reference evidence="1 2" key="1">
    <citation type="journal article" date="2019" name="Sci. Rep.">
        <title>Sulfobacillus thermotolerans: new insights into resistance and metabolic capacities of acidophilic chemolithotrophs.</title>
        <authorList>
            <person name="Panyushkina A.E."/>
            <person name="Babenko V.V."/>
            <person name="Nikitina A.S."/>
            <person name="Selezneva O.V."/>
            <person name="Tsaplina I.A."/>
            <person name="Letarova M.A."/>
            <person name="Kostryukova E.S."/>
            <person name="Letarov A.V."/>
        </authorList>
    </citation>
    <scope>NUCLEOTIDE SEQUENCE [LARGE SCALE GENOMIC DNA]</scope>
    <source>
        <strain evidence="1 2">Kr1</strain>
    </source>
</reference>